<evidence type="ECO:0000313" key="2">
    <source>
        <dbReference type="Proteomes" id="UP000266673"/>
    </source>
</evidence>
<dbReference type="AlphaFoldDB" id="A0A397VPR4"/>
<dbReference type="EMBL" id="QKWP01000213">
    <property type="protein sequence ID" value="RIB24500.1"/>
    <property type="molecule type" value="Genomic_DNA"/>
</dbReference>
<accession>A0A397VPR4</accession>
<proteinExistence type="predicted"/>
<evidence type="ECO:0000313" key="1">
    <source>
        <dbReference type="EMBL" id="RIB24500.1"/>
    </source>
</evidence>
<gene>
    <name evidence="1" type="ORF">C2G38_2168339</name>
</gene>
<name>A0A397VPR4_9GLOM</name>
<sequence length="125" mass="14993">MEFNNFPEPLKRTLALLQKQLKSTQLKGSFIVMQDTIEYENEKGKEKDRFSEITPLSDTQRMRDKIPYFLEDLQRLNRISQVLPEIEEETWQLQVQNLYHFLTLPRVFTNTCLEYYYQLGLLLAV</sequence>
<dbReference type="Proteomes" id="UP000266673">
    <property type="component" value="Unassembled WGS sequence"/>
</dbReference>
<reference evidence="1 2" key="1">
    <citation type="submission" date="2018-06" db="EMBL/GenBank/DDBJ databases">
        <title>Comparative genomics reveals the genomic features of Rhizophagus irregularis, R. cerebriforme, R. diaphanum and Gigaspora rosea, and their symbiotic lifestyle signature.</title>
        <authorList>
            <person name="Morin E."/>
            <person name="San Clemente H."/>
            <person name="Chen E.C.H."/>
            <person name="De La Providencia I."/>
            <person name="Hainaut M."/>
            <person name="Kuo A."/>
            <person name="Kohler A."/>
            <person name="Murat C."/>
            <person name="Tang N."/>
            <person name="Roy S."/>
            <person name="Loubradou J."/>
            <person name="Henrissat B."/>
            <person name="Grigoriev I.V."/>
            <person name="Corradi N."/>
            <person name="Roux C."/>
            <person name="Martin F.M."/>
        </authorList>
    </citation>
    <scope>NUCLEOTIDE SEQUENCE [LARGE SCALE GENOMIC DNA]</scope>
    <source>
        <strain evidence="1 2">DAOM 194757</strain>
    </source>
</reference>
<keyword evidence="2" id="KW-1185">Reference proteome</keyword>
<protein>
    <submittedName>
        <fullName evidence="1">Uncharacterized protein</fullName>
    </submittedName>
</protein>
<organism evidence="1 2">
    <name type="scientific">Gigaspora rosea</name>
    <dbReference type="NCBI Taxonomy" id="44941"/>
    <lineage>
        <taxon>Eukaryota</taxon>
        <taxon>Fungi</taxon>
        <taxon>Fungi incertae sedis</taxon>
        <taxon>Mucoromycota</taxon>
        <taxon>Glomeromycotina</taxon>
        <taxon>Glomeromycetes</taxon>
        <taxon>Diversisporales</taxon>
        <taxon>Gigasporaceae</taxon>
        <taxon>Gigaspora</taxon>
    </lineage>
</organism>
<comment type="caution">
    <text evidence="1">The sequence shown here is derived from an EMBL/GenBank/DDBJ whole genome shotgun (WGS) entry which is preliminary data.</text>
</comment>